<dbReference type="InterPro" id="IPR051724">
    <property type="entry name" value="Actin_motor_Myosin"/>
</dbReference>
<dbReference type="Proteomes" id="UP000593567">
    <property type="component" value="Unassembled WGS sequence"/>
</dbReference>
<dbReference type="Gene3D" id="3.40.850.10">
    <property type="entry name" value="Kinesin motor domain"/>
    <property type="match status" value="1"/>
</dbReference>
<accession>A0A7J7KIF9</accession>
<feature type="region of interest" description="Actin-binding" evidence="9">
    <location>
        <begin position="612"/>
        <end position="634"/>
    </location>
</feature>
<dbReference type="PANTHER" id="PTHR46049:SF10">
    <property type="entry name" value="MYOSIN VIIA"/>
    <property type="match status" value="1"/>
</dbReference>
<dbReference type="GO" id="GO:0003774">
    <property type="term" value="F:cytoskeletal motor activity"/>
    <property type="evidence" value="ECO:0007669"/>
    <property type="project" value="UniProtKB-UniRule"/>
</dbReference>
<dbReference type="SMART" id="SM00242">
    <property type="entry name" value="MYSc"/>
    <property type="match status" value="1"/>
</dbReference>
<keyword evidence="5 9" id="KW-0067">ATP-binding</keyword>
<dbReference type="CDD" id="cd01381">
    <property type="entry name" value="MYSc_Myo7"/>
    <property type="match status" value="1"/>
</dbReference>
<sequence length="806" mass="92628">MALQILRTGDWVWLPSKAGGEYAVDIGAKVKFTDSGQIQVVDDDGQEHWLDKKVALKAMHISSVEGMEDMIELGELHEKGILRNLFTRYLENNIYTYTGSILVAINPYQVLDIYNMQQIQQYKDKKIGDLPPHIFAIADNAYYSMQRYGHDHGESGAGKTESTKLVLQFLAAVSGQHSWIEQQILEANPILEAFGNAKTIRNDNSSRFGKYIDIHFTPSGVIEGARIEQYLLEKSRIVNQAHNERNYHIFYCMLKGLTQDQMNQLHLKDATGYYYLTQGGEITCEGRDDRAEFSVIRAAMKVLMFTDDEVWDILRILAALLHLGNVKYSSTEVSNIESAEIQDKTEIQLVAKILGVDANKLYQGLTSKTIQTREESVTASLSQEASLDVRDAFVKGIYGRMFIWLVDKINAAVYKPSNPGQKVRSIGVLDIFGFELFDNNSFEQLCINFANENLQQFFVHHIFKLEQAEYDSEGIQWEHIKFVDNQEILDLIAIKKLNIVALVDEEAKFPKGSDATLLQKLHQHHSKNRNYLMPKSSRAAQFGISHFAGNVFYNVKGFLEKNRDTFSIDLMELIRNCKFPFLLNLFKEEFKLSGKNTLKRNATLGSQFKKSLESLMATLNACQPFFVRCIKPNEFKKPQIFDRELCTRQLRYSGMMETIRIRKAGYPIRHKFKDFVDRYRLLADGIGPAHTVDCKQASQKICGIVLKGTDYQLGKSKVFLKDAQDVYLEHQREITISKKIVIIQKMVKGWHQRRKFLLMKKNVVIIQAVWKGYAQRKRYLAIKRGYMRLQALFQSRVLTQRFVGYS</sequence>
<keyword evidence="3" id="KW-0963">Cytoplasm</keyword>
<dbReference type="Gene3D" id="6.20.240.20">
    <property type="match status" value="1"/>
</dbReference>
<dbReference type="InterPro" id="IPR036106">
    <property type="entry name" value="MYSc_Myo7"/>
</dbReference>
<feature type="binding site" evidence="9">
    <location>
        <begin position="153"/>
        <end position="160"/>
    </location>
    <ligand>
        <name>ATP</name>
        <dbReference type="ChEBI" id="CHEBI:30616"/>
    </ligand>
</feature>
<dbReference type="Gene3D" id="1.20.120.720">
    <property type="entry name" value="Myosin VI head, motor domain, U50 subdomain"/>
    <property type="match status" value="1"/>
</dbReference>
<evidence type="ECO:0000256" key="6">
    <source>
        <dbReference type="ARBA" id="ARBA00023123"/>
    </source>
</evidence>
<dbReference type="PROSITE" id="PS51456">
    <property type="entry name" value="MYOSIN_MOTOR"/>
    <property type="match status" value="1"/>
</dbReference>
<dbReference type="Gene3D" id="1.20.5.190">
    <property type="match status" value="1"/>
</dbReference>
<dbReference type="InterPro" id="IPR001609">
    <property type="entry name" value="Myosin_head_motor_dom-like"/>
</dbReference>
<dbReference type="OrthoDB" id="6108017at2759"/>
<proteinExistence type="inferred from homology"/>
<dbReference type="Gene3D" id="1.10.10.820">
    <property type="match status" value="1"/>
</dbReference>
<evidence type="ECO:0000256" key="2">
    <source>
        <dbReference type="ARBA" id="ARBA00008314"/>
    </source>
</evidence>
<keyword evidence="8 9" id="KW-0009">Actin-binding</keyword>
<keyword evidence="4 9" id="KW-0547">Nucleotide-binding</keyword>
<evidence type="ECO:0000256" key="8">
    <source>
        <dbReference type="ARBA" id="ARBA00023203"/>
    </source>
</evidence>
<keyword evidence="12" id="KW-1185">Reference proteome</keyword>
<evidence type="ECO:0000256" key="9">
    <source>
        <dbReference type="PROSITE-ProRule" id="PRU00782"/>
    </source>
</evidence>
<dbReference type="SUPFAM" id="SSF52540">
    <property type="entry name" value="P-loop containing nucleoside triphosphate hydrolases"/>
    <property type="match status" value="1"/>
</dbReference>
<dbReference type="InterPro" id="IPR036961">
    <property type="entry name" value="Kinesin_motor_dom_sf"/>
</dbReference>
<dbReference type="AlphaFoldDB" id="A0A7J7KIF9"/>
<dbReference type="InterPro" id="IPR000048">
    <property type="entry name" value="IQ_motif_EF-hand-BS"/>
</dbReference>
<dbReference type="GO" id="GO:0005524">
    <property type="term" value="F:ATP binding"/>
    <property type="evidence" value="ECO:0007669"/>
    <property type="project" value="UniProtKB-UniRule"/>
</dbReference>
<evidence type="ECO:0000256" key="7">
    <source>
        <dbReference type="ARBA" id="ARBA00023175"/>
    </source>
</evidence>
<evidence type="ECO:0000313" key="12">
    <source>
        <dbReference type="Proteomes" id="UP000593567"/>
    </source>
</evidence>
<evidence type="ECO:0000256" key="3">
    <source>
        <dbReference type="ARBA" id="ARBA00022490"/>
    </source>
</evidence>
<comment type="similarity">
    <text evidence="2 9">Belongs to the TRAFAC class myosin-kinesin ATPase superfamily. Myosin family.</text>
</comment>
<dbReference type="SMART" id="SM00015">
    <property type="entry name" value="IQ"/>
    <property type="match status" value="2"/>
</dbReference>
<dbReference type="GO" id="GO:0003779">
    <property type="term" value="F:actin binding"/>
    <property type="evidence" value="ECO:0007669"/>
    <property type="project" value="UniProtKB-KW"/>
</dbReference>
<protein>
    <submittedName>
        <fullName evidence="11">Ck</fullName>
    </submittedName>
</protein>
<dbReference type="PANTHER" id="PTHR46049">
    <property type="entry name" value="AGAP003327-PA"/>
    <property type="match status" value="1"/>
</dbReference>
<dbReference type="Gene3D" id="1.20.58.530">
    <property type="match status" value="1"/>
</dbReference>
<keyword evidence="6 9" id="KW-0518">Myosin</keyword>
<organism evidence="11 12">
    <name type="scientific">Bugula neritina</name>
    <name type="common">Brown bryozoan</name>
    <name type="synonym">Sertularia neritina</name>
    <dbReference type="NCBI Taxonomy" id="10212"/>
    <lineage>
        <taxon>Eukaryota</taxon>
        <taxon>Metazoa</taxon>
        <taxon>Spiralia</taxon>
        <taxon>Lophotrochozoa</taxon>
        <taxon>Bryozoa</taxon>
        <taxon>Gymnolaemata</taxon>
        <taxon>Cheilostomatida</taxon>
        <taxon>Flustrina</taxon>
        <taxon>Buguloidea</taxon>
        <taxon>Bugulidae</taxon>
        <taxon>Bugula</taxon>
    </lineage>
</organism>
<evidence type="ECO:0000256" key="5">
    <source>
        <dbReference type="ARBA" id="ARBA00022840"/>
    </source>
</evidence>
<comment type="subcellular location">
    <subcellularLocation>
        <location evidence="1">Cytoplasm</location>
    </subcellularLocation>
</comment>
<dbReference type="PROSITE" id="PS50096">
    <property type="entry name" value="IQ"/>
    <property type="match status" value="1"/>
</dbReference>
<evidence type="ECO:0000313" key="11">
    <source>
        <dbReference type="EMBL" id="KAF6038480.1"/>
    </source>
</evidence>
<dbReference type="Pfam" id="PF24123">
    <property type="entry name" value="Myosin_VII_N"/>
    <property type="match status" value="1"/>
</dbReference>
<feature type="domain" description="Myosin motor" evidence="10">
    <location>
        <begin position="65"/>
        <end position="733"/>
    </location>
</feature>
<dbReference type="Pfam" id="PF00063">
    <property type="entry name" value="Myosin_head"/>
    <property type="match status" value="1"/>
</dbReference>
<dbReference type="PRINTS" id="PR00193">
    <property type="entry name" value="MYOSINHEAVY"/>
</dbReference>
<dbReference type="GO" id="GO:0016459">
    <property type="term" value="C:myosin complex"/>
    <property type="evidence" value="ECO:0007669"/>
    <property type="project" value="UniProtKB-KW"/>
</dbReference>
<evidence type="ECO:0000256" key="4">
    <source>
        <dbReference type="ARBA" id="ARBA00022741"/>
    </source>
</evidence>
<dbReference type="EMBL" id="VXIV02000409">
    <property type="protein sequence ID" value="KAF6038480.1"/>
    <property type="molecule type" value="Genomic_DNA"/>
</dbReference>
<keyword evidence="7 9" id="KW-0505">Motor protein</keyword>
<reference evidence="11" key="1">
    <citation type="submission" date="2020-06" db="EMBL/GenBank/DDBJ databases">
        <title>Draft genome of Bugula neritina, a colonial animal packing powerful symbionts and potential medicines.</title>
        <authorList>
            <person name="Rayko M."/>
        </authorList>
    </citation>
    <scope>NUCLEOTIDE SEQUENCE [LARGE SCALE GENOMIC DNA]</scope>
    <source>
        <strain evidence="11">Kwan_BN1</strain>
    </source>
</reference>
<comment type="caution">
    <text evidence="11">The sequence shown here is derived from an EMBL/GenBank/DDBJ whole genome shotgun (WGS) entry which is preliminary data.</text>
</comment>
<dbReference type="GO" id="GO:0005737">
    <property type="term" value="C:cytoplasm"/>
    <property type="evidence" value="ECO:0007669"/>
    <property type="project" value="UniProtKB-SubCell"/>
</dbReference>
<dbReference type="InterPro" id="IPR027417">
    <property type="entry name" value="P-loop_NTPase"/>
</dbReference>
<evidence type="ECO:0000256" key="1">
    <source>
        <dbReference type="ARBA" id="ARBA00004496"/>
    </source>
</evidence>
<gene>
    <name evidence="11" type="ORF">EB796_003206</name>
</gene>
<evidence type="ECO:0000259" key="10">
    <source>
        <dbReference type="PROSITE" id="PS51456"/>
    </source>
</evidence>
<dbReference type="Pfam" id="PF00612">
    <property type="entry name" value="IQ"/>
    <property type="match status" value="2"/>
</dbReference>
<dbReference type="InterPro" id="IPR057130">
    <property type="entry name" value="Myosin_VII_N"/>
</dbReference>
<name>A0A7J7KIF9_BUGNE</name>
<dbReference type="FunFam" id="1.10.10.820:FF:000001">
    <property type="entry name" value="Myosin heavy chain"/>
    <property type="match status" value="1"/>
</dbReference>